<evidence type="ECO:0000256" key="1">
    <source>
        <dbReference type="ARBA" id="ARBA00001970"/>
    </source>
</evidence>
<feature type="transmembrane region" description="Helical" evidence="13">
    <location>
        <begin position="119"/>
        <end position="137"/>
    </location>
</feature>
<protein>
    <submittedName>
        <fullName evidence="15">Cytochrome B</fullName>
    </submittedName>
</protein>
<feature type="transmembrane region" description="Helical" evidence="13">
    <location>
        <begin position="88"/>
        <end position="112"/>
    </location>
</feature>
<feature type="domain" description="Cytochrome b561 bacterial/Ni-hydrogenase" evidence="14">
    <location>
        <begin position="9"/>
        <end position="179"/>
    </location>
</feature>
<dbReference type="PANTHER" id="PTHR30529">
    <property type="entry name" value="CYTOCHROME B561"/>
    <property type="match status" value="1"/>
</dbReference>
<evidence type="ECO:0000256" key="9">
    <source>
        <dbReference type="ARBA" id="ARBA00022989"/>
    </source>
</evidence>
<evidence type="ECO:0000256" key="3">
    <source>
        <dbReference type="ARBA" id="ARBA00022448"/>
    </source>
</evidence>
<dbReference type="GO" id="GO:0046872">
    <property type="term" value="F:metal ion binding"/>
    <property type="evidence" value="ECO:0007669"/>
    <property type="project" value="UniProtKB-KW"/>
</dbReference>
<keyword evidence="10" id="KW-0408">Iron</keyword>
<feature type="transmembrane region" description="Helical" evidence="13">
    <location>
        <begin position="50"/>
        <end position="68"/>
    </location>
</feature>
<keyword evidence="7" id="KW-0479">Metal-binding</keyword>
<feature type="transmembrane region" description="Helical" evidence="13">
    <location>
        <begin position="149"/>
        <end position="168"/>
    </location>
</feature>
<dbReference type="AlphaFoldDB" id="A0A1Y1QDN9"/>
<proteinExistence type="inferred from homology"/>
<keyword evidence="8" id="KW-0249">Electron transport</keyword>
<evidence type="ECO:0000256" key="8">
    <source>
        <dbReference type="ARBA" id="ARBA00022982"/>
    </source>
</evidence>
<sequence>MDMNDSTSRYKPFPIALHWLTLLLLIAVYACIELRVFYPKGTEMRDGLKNWHYMLGVTVFLLTSLRLAMRWMNPPPAQEASIQPWQRFFSSVTHVALYVLLLAMPLLGWALLSGEGKAVIWFGLELPALIAPDKVLAESLKELHATVGTAGYFLIGFHALAGLYHHYIQRDNTLLRMLPARG</sequence>
<organism evidence="15 16">
    <name type="scientific">Thiothrix lacustris</name>
    <dbReference type="NCBI Taxonomy" id="525917"/>
    <lineage>
        <taxon>Bacteria</taxon>
        <taxon>Pseudomonadati</taxon>
        <taxon>Pseudomonadota</taxon>
        <taxon>Gammaproteobacteria</taxon>
        <taxon>Thiotrichales</taxon>
        <taxon>Thiotrichaceae</taxon>
        <taxon>Thiothrix</taxon>
    </lineage>
</organism>
<reference evidence="15 16" key="1">
    <citation type="submission" date="2017-01" db="EMBL/GenBank/DDBJ databases">
        <title>Novel large sulfur bacteria in the metagenomes of groundwater-fed chemosynthetic microbial mats in the Lake Huron basin.</title>
        <authorList>
            <person name="Sharrar A.M."/>
            <person name="Flood B.E."/>
            <person name="Bailey J.V."/>
            <person name="Jones D.S."/>
            <person name="Biddanda B."/>
            <person name="Ruberg S.A."/>
            <person name="Marcus D.N."/>
            <person name="Dick G.J."/>
        </authorList>
    </citation>
    <scope>NUCLEOTIDE SEQUENCE [LARGE SCALE GENOMIC DNA]</scope>
    <source>
        <strain evidence="15">A8</strain>
    </source>
</reference>
<dbReference type="InterPro" id="IPR011577">
    <property type="entry name" value="Cyt_b561_bac/Ni-Hgenase"/>
</dbReference>
<dbReference type="PANTHER" id="PTHR30529:SF3">
    <property type="entry name" value="CYTOCHROME B561 HOMOLOG 1"/>
    <property type="match status" value="1"/>
</dbReference>
<dbReference type="GO" id="GO:0022904">
    <property type="term" value="P:respiratory electron transport chain"/>
    <property type="evidence" value="ECO:0007669"/>
    <property type="project" value="InterPro"/>
</dbReference>
<accession>A0A1Y1QDN9</accession>
<evidence type="ECO:0000256" key="10">
    <source>
        <dbReference type="ARBA" id="ARBA00023004"/>
    </source>
</evidence>
<evidence type="ECO:0000256" key="12">
    <source>
        <dbReference type="ARBA" id="ARBA00037975"/>
    </source>
</evidence>
<evidence type="ECO:0000256" key="13">
    <source>
        <dbReference type="SAM" id="Phobius"/>
    </source>
</evidence>
<evidence type="ECO:0000259" key="14">
    <source>
        <dbReference type="Pfam" id="PF01292"/>
    </source>
</evidence>
<evidence type="ECO:0000313" key="16">
    <source>
        <dbReference type="Proteomes" id="UP000192491"/>
    </source>
</evidence>
<dbReference type="Pfam" id="PF01292">
    <property type="entry name" value="Ni_hydr_CYTB"/>
    <property type="match status" value="1"/>
</dbReference>
<comment type="subcellular location">
    <subcellularLocation>
        <location evidence="2">Cell membrane</location>
        <topology evidence="2">Multi-pass membrane protein</topology>
    </subcellularLocation>
</comment>
<dbReference type="InterPro" id="IPR016174">
    <property type="entry name" value="Di-haem_cyt_TM"/>
</dbReference>
<keyword evidence="9 13" id="KW-1133">Transmembrane helix</keyword>
<evidence type="ECO:0000256" key="6">
    <source>
        <dbReference type="ARBA" id="ARBA00022692"/>
    </source>
</evidence>
<evidence type="ECO:0000256" key="7">
    <source>
        <dbReference type="ARBA" id="ARBA00022723"/>
    </source>
</evidence>
<evidence type="ECO:0000313" key="15">
    <source>
        <dbReference type="EMBL" id="OQX03292.1"/>
    </source>
</evidence>
<keyword evidence="11 13" id="KW-0472">Membrane</keyword>
<dbReference type="InterPro" id="IPR052168">
    <property type="entry name" value="Cytochrome_b561_oxidase"/>
</dbReference>
<name>A0A1Y1QDN9_9GAMM</name>
<feature type="transmembrane region" description="Helical" evidence="13">
    <location>
        <begin position="15"/>
        <end position="38"/>
    </location>
</feature>
<dbReference type="EMBL" id="MTEJ01000418">
    <property type="protein sequence ID" value="OQX03292.1"/>
    <property type="molecule type" value="Genomic_DNA"/>
</dbReference>
<comment type="caution">
    <text evidence="15">The sequence shown here is derived from an EMBL/GenBank/DDBJ whole genome shotgun (WGS) entry which is preliminary data.</text>
</comment>
<evidence type="ECO:0000256" key="4">
    <source>
        <dbReference type="ARBA" id="ARBA00022475"/>
    </source>
</evidence>
<keyword evidence="4" id="KW-1003">Cell membrane</keyword>
<gene>
    <name evidence="15" type="ORF">BWK73_39985</name>
</gene>
<dbReference type="GO" id="GO:0005886">
    <property type="term" value="C:plasma membrane"/>
    <property type="evidence" value="ECO:0007669"/>
    <property type="project" value="UniProtKB-SubCell"/>
</dbReference>
<keyword evidence="3" id="KW-0813">Transport</keyword>
<comment type="cofactor">
    <cofactor evidence="1">
        <name>heme b</name>
        <dbReference type="ChEBI" id="CHEBI:60344"/>
    </cofactor>
</comment>
<evidence type="ECO:0000256" key="2">
    <source>
        <dbReference type="ARBA" id="ARBA00004651"/>
    </source>
</evidence>
<dbReference type="SUPFAM" id="SSF81342">
    <property type="entry name" value="Transmembrane di-heme cytochromes"/>
    <property type="match status" value="1"/>
</dbReference>
<keyword evidence="5" id="KW-0349">Heme</keyword>
<dbReference type="Proteomes" id="UP000192491">
    <property type="component" value="Unassembled WGS sequence"/>
</dbReference>
<evidence type="ECO:0000256" key="5">
    <source>
        <dbReference type="ARBA" id="ARBA00022617"/>
    </source>
</evidence>
<comment type="similarity">
    <text evidence="12">Belongs to the cytochrome b561 family.</text>
</comment>
<dbReference type="GO" id="GO:0009055">
    <property type="term" value="F:electron transfer activity"/>
    <property type="evidence" value="ECO:0007669"/>
    <property type="project" value="InterPro"/>
</dbReference>
<evidence type="ECO:0000256" key="11">
    <source>
        <dbReference type="ARBA" id="ARBA00023136"/>
    </source>
</evidence>
<dbReference type="GO" id="GO:0020037">
    <property type="term" value="F:heme binding"/>
    <property type="evidence" value="ECO:0007669"/>
    <property type="project" value="TreeGrafter"/>
</dbReference>
<keyword evidence="6 13" id="KW-0812">Transmembrane</keyword>